<dbReference type="CDD" id="cd07035">
    <property type="entry name" value="TPP_PYR_POX_like"/>
    <property type="match status" value="1"/>
</dbReference>
<dbReference type="PANTHER" id="PTHR18968:SF13">
    <property type="entry name" value="ACETOLACTATE SYNTHASE CATALYTIC SUBUNIT, MITOCHONDRIAL"/>
    <property type="match status" value="1"/>
</dbReference>
<dbReference type="Proteomes" id="UP000065521">
    <property type="component" value="Unassembled WGS sequence"/>
</dbReference>
<sequence>MTTGTQAVQQRWARDYVFDAMRDIGIHYIFGVPGTNEIPIIDGTSYPENQVEYIECLHENIAIGAAMGAARMTNKPGVAVVHVTPGIAHAVGNLFNAARSQVPLVILCCQQQNELVTQEPLLASNLVEIARQFTKWAHEVRTAEELPLVLQRAFKEAMSPPNGPVFVSIPWEFTMRRIGDEDRLPGITRISPHFTADADATREAAMLLAQARNPIIVGGDAVGYAGAWHELQQLAELIGAPVLLQSFSSLANFPNDDYHWQGELPGTQQGVRQTFGAHDVAFLVGFSNQAQVAVFKYSDGPLIPPGVRQVYLSNNTWDIGKNFYGESALFGDIKATLPLVSDIVRQHRPAGADARNDRLRVLDASRRVAWDQYLAKAMTQDEIWAVVVADALRREIQARGLGRKFVYVHEAVSDSAPFQYLLPLGTESAAPISYYCVGGGSLGWSMPASLGIKLERDGWQSVETSLVVNAVGDGSSLFYPQTWWTAGHHDLGVLYIITNNHEYHTLQLGLQQVIQAYGSSPGYGWKPKTDDPDYLRIHRPAPDFVSIAKALGGAEGEIVRLPENVRAAVKRGIDHVLLKRQPYVLDVRTAGDPPPTPPTAAAARAKAMQRYLEQPPLDVFHEEAVSALSANGEGAPTPNLRVIF</sequence>
<dbReference type="InterPro" id="IPR045229">
    <property type="entry name" value="TPP_enz"/>
</dbReference>
<evidence type="ECO:0000259" key="5">
    <source>
        <dbReference type="Pfam" id="PF02775"/>
    </source>
</evidence>
<comment type="caution">
    <text evidence="7">The sequence shown here is derived from an EMBL/GenBank/DDBJ whole genome shotgun (WGS) entry which is preliminary data.</text>
</comment>
<organism evidence="7 8">
    <name type="scientific">Burkholderia ubonensis</name>
    <dbReference type="NCBI Taxonomy" id="101571"/>
    <lineage>
        <taxon>Bacteria</taxon>
        <taxon>Pseudomonadati</taxon>
        <taxon>Pseudomonadota</taxon>
        <taxon>Betaproteobacteria</taxon>
        <taxon>Burkholderiales</taxon>
        <taxon>Burkholderiaceae</taxon>
        <taxon>Burkholderia</taxon>
        <taxon>Burkholderia cepacia complex</taxon>
    </lineage>
</organism>
<dbReference type="GO" id="GO:0003984">
    <property type="term" value="F:acetolactate synthase activity"/>
    <property type="evidence" value="ECO:0007669"/>
    <property type="project" value="TreeGrafter"/>
</dbReference>
<evidence type="ECO:0000313" key="8">
    <source>
        <dbReference type="Proteomes" id="UP000065521"/>
    </source>
</evidence>
<dbReference type="GO" id="GO:0005948">
    <property type="term" value="C:acetolactate synthase complex"/>
    <property type="evidence" value="ECO:0007669"/>
    <property type="project" value="TreeGrafter"/>
</dbReference>
<dbReference type="SUPFAM" id="SSF52518">
    <property type="entry name" value="Thiamin diphosphate-binding fold (THDP-binding)"/>
    <property type="match status" value="2"/>
</dbReference>
<dbReference type="Gene3D" id="3.40.50.1220">
    <property type="entry name" value="TPP-binding domain"/>
    <property type="match status" value="1"/>
</dbReference>
<dbReference type="CDD" id="cd02002">
    <property type="entry name" value="TPP_BFDC"/>
    <property type="match status" value="1"/>
</dbReference>
<keyword evidence="2 3" id="KW-0786">Thiamine pyrophosphate</keyword>
<evidence type="ECO:0000313" key="7">
    <source>
        <dbReference type="EMBL" id="KUZ81987.1"/>
    </source>
</evidence>
<dbReference type="Pfam" id="PF02776">
    <property type="entry name" value="TPP_enzyme_N"/>
    <property type="match status" value="1"/>
</dbReference>
<name>A0A117XAJ5_9BURK</name>
<dbReference type="Pfam" id="PF00205">
    <property type="entry name" value="TPP_enzyme_M"/>
    <property type="match status" value="1"/>
</dbReference>
<feature type="domain" description="Thiamine pyrophosphate enzyme N-terminal TPP-binding" evidence="6">
    <location>
        <begin position="13"/>
        <end position="118"/>
    </location>
</feature>
<evidence type="ECO:0000259" key="6">
    <source>
        <dbReference type="Pfam" id="PF02776"/>
    </source>
</evidence>
<gene>
    <name evidence="7" type="ORF">WI38_31710</name>
</gene>
<proteinExistence type="inferred from homology"/>
<dbReference type="InterPro" id="IPR012001">
    <property type="entry name" value="Thiamin_PyroP_enz_TPP-bd_dom"/>
</dbReference>
<protein>
    <submittedName>
        <fullName evidence="7">Benzoylformate decarboxylase</fullName>
    </submittedName>
</protein>
<reference evidence="7 8" key="1">
    <citation type="submission" date="2015-11" db="EMBL/GenBank/DDBJ databases">
        <title>Expanding the genomic diversity of Burkholderia species for the development of highly accurate diagnostics.</title>
        <authorList>
            <person name="Sahl J."/>
            <person name="Keim P."/>
            <person name="Wagner D."/>
        </authorList>
    </citation>
    <scope>NUCLEOTIDE SEQUENCE [LARGE SCALE GENOMIC DNA]</scope>
    <source>
        <strain evidence="7 8">RF32-BP4</strain>
    </source>
</reference>
<dbReference type="PANTHER" id="PTHR18968">
    <property type="entry name" value="THIAMINE PYROPHOSPHATE ENZYMES"/>
    <property type="match status" value="1"/>
</dbReference>
<evidence type="ECO:0000256" key="2">
    <source>
        <dbReference type="ARBA" id="ARBA00023052"/>
    </source>
</evidence>
<evidence type="ECO:0000259" key="4">
    <source>
        <dbReference type="Pfam" id="PF00205"/>
    </source>
</evidence>
<dbReference type="Pfam" id="PF02775">
    <property type="entry name" value="TPP_enzyme_C"/>
    <property type="match status" value="1"/>
</dbReference>
<dbReference type="GO" id="GO:0030976">
    <property type="term" value="F:thiamine pyrophosphate binding"/>
    <property type="evidence" value="ECO:0007669"/>
    <property type="project" value="InterPro"/>
</dbReference>
<dbReference type="GO" id="GO:0009099">
    <property type="term" value="P:L-valine biosynthetic process"/>
    <property type="evidence" value="ECO:0007669"/>
    <property type="project" value="TreeGrafter"/>
</dbReference>
<dbReference type="InterPro" id="IPR012000">
    <property type="entry name" value="Thiamin_PyroP_enz_cen_dom"/>
</dbReference>
<comment type="similarity">
    <text evidence="1 3">Belongs to the TPP enzyme family.</text>
</comment>
<dbReference type="GO" id="GO:0050660">
    <property type="term" value="F:flavin adenine dinucleotide binding"/>
    <property type="evidence" value="ECO:0007669"/>
    <property type="project" value="TreeGrafter"/>
</dbReference>
<dbReference type="SUPFAM" id="SSF52467">
    <property type="entry name" value="DHS-like NAD/FAD-binding domain"/>
    <property type="match status" value="1"/>
</dbReference>
<dbReference type="EMBL" id="LOTN01000071">
    <property type="protein sequence ID" value="KUZ81987.1"/>
    <property type="molecule type" value="Genomic_DNA"/>
</dbReference>
<dbReference type="GO" id="GO:0009097">
    <property type="term" value="P:isoleucine biosynthetic process"/>
    <property type="evidence" value="ECO:0007669"/>
    <property type="project" value="TreeGrafter"/>
</dbReference>
<feature type="domain" description="Thiamine pyrophosphate enzyme TPP-binding" evidence="5">
    <location>
        <begin position="438"/>
        <end position="586"/>
    </location>
</feature>
<dbReference type="InterPro" id="IPR029061">
    <property type="entry name" value="THDP-binding"/>
</dbReference>
<evidence type="ECO:0000256" key="3">
    <source>
        <dbReference type="RuleBase" id="RU362132"/>
    </source>
</evidence>
<dbReference type="InterPro" id="IPR011766">
    <property type="entry name" value="TPP_enzyme_TPP-bd"/>
</dbReference>
<dbReference type="AlphaFoldDB" id="A0A117XAJ5"/>
<dbReference type="Gene3D" id="3.40.50.970">
    <property type="match status" value="2"/>
</dbReference>
<dbReference type="RefSeq" id="WP_059637803.1">
    <property type="nucleotide sequence ID" value="NZ_LOTK01000067.1"/>
</dbReference>
<dbReference type="InterPro" id="IPR029035">
    <property type="entry name" value="DHS-like_NAD/FAD-binding_dom"/>
</dbReference>
<dbReference type="GO" id="GO:0000287">
    <property type="term" value="F:magnesium ion binding"/>
    <property type="evidence" value="ECO:0007669"/>
    <property type="project" value="InterPro"/>
</dbReference>
<feature type="domain" description="Thiamine pyrophosphate enzyme central" evidence="4">
    <location>
        <begin position="202"/>
        <end position="337"/>
    </location>
</feature>
<accession>A0A117XAJ5</accession>
<evidence type="ECO:0000256" key="1">
    <source>
        <dbReference type="ARBA" id="ARBA00007812"/>
    </source>
</evidence>